<evidence type="ECO:0000313" key="4">
    <source>
        <dbReference type="EMBL" id="CAF4984591.1"/>
    </source>
</evidence>
<name>A0A821ZK73_9BILA</name>
<dbReference type="Gene3D" id="3.30.70.330">
    <property type="match status" value="1"/>
</dbReference>
<dbReference type="PROSITE" id="PS50102">
    <property type="entry name" value="RRM"/>
    <property type="match status" value="1"/>
</dbReference>
<protein>
    <recommendedName>
        <fullName evidence="2">RRM domain-containing protein</fullName>
    </recommendedName>
</protein>
<dbReference type="GO" id="GO:0003723">
    <property type="term" value="F:RNA binding"/>
    <property type="evidence" value="ECO:0007669"/>
    <property type="project" value="UniProtKB-UniRule"/>
</dbReference>
<dbReference type="InterPro" id="IPR050907">
    <property type="entry name" value="SRSF"/>
</dbReference>
<dbReference type="InterPro" id="IPR000504">
    <property type="entry name" value="RRM_dom"/>
</dbReference>
<evidence type="ECO:0000256" key="1">
    <source>
        <dbReference type="PROSITE-ProRule" id="PRU00176"/>
    </source>
</evidence>
<keyword evidence="1" id="KW-0694">RNA-binding</keyword>
<keyword evidence="6" id="KW-1185">Reference proteome</keyword>
<evidence type="ECO:0000259" key="2">
    <source>
        <dbReference type="PROSITE" id="PS50102"/>
    </source>
</evidence>
<sequence>GFRVFIGNLGARTNISELQHECERYGPLVDCWVARNPPGFAFVLYKYGEDADTAVRNMDGR</sequence>
<dbReference type="InterPro" id="IPR035979">
    <property type="entry name" value="RBD_domain_sf"/>
</dbReference>
<dbReference type="SMART" id="SM00360">
    <property type="entry name" value="RRM"/>
    <property type="match status" value="1"/>
</dbReference>
<reference evidence="4" key="1">
    <citation type="submission" date="2021-02" db="EMBL/GenBank/DDBJ databases">
        <authorList>
            <person name="Nowell W R."/>
        </authorList>
    </citation>
    <scope>NUCLEOTIDE SEQUENCE</scope>
</reference>
<accession>A0A821ZK73</accession>
<comment type="caution">
    <text evidence="4">The sequence shown here is derived from an EMBL/GenBank/DDBJ whole genome shotgun (WGS) entry which is preliminary data.</text>
</comment>
<evidence type="ECO:0000313" key="5">
    <source>
        <dbReference type="Proteomes" id="UP000663848"/>
    </source>
</evidence>
<dbReference type="EMBL" id="CAJOBP010036800">
    <property type="protein sequence ID" value="CAF4720788.1"/>
    <property type="molecule type" value="Genomic_DNA"/>
</dbReference>
<gene>
    <name evidence="4" type="ORF">QYT958_LOCUS36500</name>
    <name evidence="3" type="ORF">UJA718_LOCUS37239</name>
</gene>
<feature type="non-terminal residue" evidence="4">
    <location>
        <position position="61"/>
    </location>
</feature>
<dbReference type="Proteomes" id="UP000663848">
    <property type="component" value="Unassembled WGS sequence"/>
</dbReference>
<dbReference type="Pfam" id="PF00076">
    <property type="entry name" value="RRM_1"/>
    <property type="match status" value="1"/>
</dbReference>
<feature type="non-terminal residue" evidence="4">
    <location>
        <position position="1"/>
    </location>
</feature>
<evidence type="ECO:0000313" key="3">
    <source>
        <dbReference type="EMBL" id="CAF4720788.1"/>
    </source>
</evidence>
<evidence type="ECO:0000313" key="6">
    <source>
        <dbReference type="Proteomes" id="UP000663873"/>
    </source>
</evidence>
<dbReference type="Proteomes" id="UP000663873">
    <property type="component" value="Unassembled WGS sequence"/>
</dbReference>
<dbReference type="InterPro" id="IPR012677">
    <property type="entry name" value="Nucleotide-bd_a/b_plait_sf"/>
</dbReference>
<dbReference type="PANTHER" id="PTHR23147">
    <property type="entry name" value="SERINE/ARGININE RICH SPLICING FACTOR"/>
    <property type="match status" value="1"/>
</dbReference>
<organism evidence="4 5">
    <name type="scientific">Rotaria socialis</name>
    <dbReference type="NCBI Taxonomy" id="392032"/>
    <lineage>
        <taxon>Eukaryota</taxon>
        <taxon>Metazoa</taxon>
        <taxon>Spiralia</taxon>
        <taxon>Gnathifera</taxon>
        <taxon>Rotifera</taxon>
        <taxon>Eurotatoria</taxon>
        <taxon>Bdelloidea</taxon>
        <taxon>Philodinida</taxon>
        <taxon>Philodinidae</taxon>
        <taxon>Rotaria</taxon>
    </lineage>
</organism>
<feature type="domain" description="RRM" evidence="2">
    <location>
        <begin position="2"/>
        <end position="61"/>
    </location>
</feature>
<proteinExistence type="predicted"/>
<dbReference type="AlphaFoldDB" id="A0A821ZK73"/>
<dbReference type="SUPFAM" id="SSF54928">
    <property type="entry name" value="RNA-binding domain, RBD"/>
    <property type="match status" value="1"/>
</dbReference>
<dbReference type="EMBL" id="CAJOBR010029144">
    <property type="protein sequence ID" value="CAF4984591.1"/>
    <property type="molecule type" value="Genomic_DNA"/>
</dbReference>